<comment type="caution">
    <text evidence="1">The sequence shown here is derived from an EMBL/GenBank/DDBJ whole genome shotgun (WGS) entry which is preliminary data.</text>
</comment>
<accession>A0A0F9I5L7</accession>
<reference evidence="1" key="1">
    <citation type="journal article" date="2015" name="Nature">
        <title>Complex archaea that bridge the gap between prokaryotes and eukaryotes.</title>
        <authorList>
            <person name="Spang A."/>
            <person name="Saw J.H."/>
            <person name="Jorgensen S.L."/>
            <person name="Zaremba-Niedzwiedzka K."/>
            <person name="Martijn J."/>
            <person name="Lind A.E."/>
            <person name="van Eijk R."/>
            <person name="Schleper C."/>
            <person name="Guy L."/>
            <person name="Ettema T.J."/>
        </authorList>
    </citation>
    <scope>NUCLEOTIDE SEQUENCE</scope>
</reference>
<name>A0A0F9I5L7_9ZZZZ</name>
<gene>
    <name evidence="1" type="ORF">LCGC14_1700900</name>
</gene>
<dbReference type="AlphaFoldDB" id="A0A0F9I5L7"/>
<organism evidence="1">
    <name type="scientific">marine sediment metagenome</name>
    <dbReference type="NCBI Taxonomy" id="412755"/>
    <lineage>
        <taxon>unclassified sequences</taxon>
        <taxon>metagenomes</taxon>
        <taxon>ecological metagenomes</taxon>
    </lineage>
</organism>
<sequence length="82" mass="9758">MTELKTLKDLTPKDYVDEVDIFVGSLRQEAIKWIKDFREKINNHSHGDKSDPNYLNCISCRNMFVQIKWIQHSFNITDEDLK</sequence>
<dbReference type="EMBL" id="LAZR01015024">
    <property type="protein sequence ID" value="KKM14954.1"/>
    <property type="molecule type" value="Genomic_DNA"/>
</dbReference>
<proteinExistence type="predicted"/>
<protein>
    <submittedName>
        <fullName evidence="1">Uncharacterized protein</fullName>
    </submittedName>
</protein>
<evidence type="ECO:0000313" key="1">
    <source>
        <dbReference type="EMBL" id="KKM14954.1"/>
    </source>
</evidence>